<keyword evidence="2" id="KW-0808">Transferase</keyword>
<evidence type="ECO:0000256" key="4">
    <source>
        <dbReference type="ARBA" id="ARBA00022777"/>
    </source>
</evidence>
<dbReference type="PANTHER" id="PTHR43085:SF1">
    <property type="entry name" value="PSEUDOURIDINE KINASE-RELATED"/>
    <property type="match status" value="1"/>
</dbReference>
<dbReference type="EMBL" id="LVCM01000045">
    <property type="protein sequence ID" value="KYL31217.1"/>
    <property type="molecule type" value="Genomic_DNA"/>
</dbReference>
<sequence length="330" mass="35577">MEVLAIGEALIDLLSNECINENTSNQSFSFNQFAGGAPANVAVAVAKLGGKSALLGKVGDDKFGHFLINALKSHNVNTDHLGLSLRGKTAIAFVSLDKSGERTFEFYDKSAAHYDLHITDLAPTLFTQPKIVSFCSGSLAKPLIYDTTVYALQQFNKVDSISCMDINFRPAFWDAPHTAASVIFEVAKTVNIIKASKEELTMLYGIEHIESTIKAWIDSGVTLVLMSDGAKPISFTSQSFSGTYPCPYANVVDTTAAGDSFIGGFLYQLAKQICNRSEFSTWTNNFENVLKAIDFATKCGALTVSKFGAFDALPTQSEIANLKLKSAAVA</sequence>
<gene>
    <name evidence="7" type="ORF">A2I98_03570</name>
</gene>
<dbReference type="Pfam" id="PF00294">
    <property type="entry name" value="PfkB"/>
    <property type="match status" value="1"/>
</dbReference>
<organism evidence="7 8">
    <name type="scientific">Pseudoalteromonas agarivorans</name>
    <dbReference type="NCBI Taxonomy" id="176102"/>
    <lineage>
        <taxon>Bacteria</taxon>
        <taxon>Pseudomonadati</taxon>
        <taxon>Pseudomonadota</taxon>
        <taxon>Gammaproteobacteria</taxon>
        <taxon>Alteromonadales</taxon>
        <taxon>Pseudoalteromonadaceae</taxon>
        <taxon>Pseudoalteromonas</taxon>
    </lineage>
</organism>
<dbReference type="InterPro" id="IPR011611">
    <property type="entry name" value="PfkB_dom"/>
</dbReference>
<dbReference type="PROSITE" id="PS00583">
    <property type="entry name" value="PFKB_KINASES_1"/>
    <property type="match status" value="1"/>
</dbReference>
<dbReference type="InterPro" id="IPR050306">
    <property type="entry name" value="PfkB_Carbo_kinase"/>
</dbReference>
<evidence type="ECO:0000256" key="3">
    <source>
        <dbReference type="ARBA" id="ARBA00022741"/>
    </source>
</evidence>
<protein>
    <submittedName>
        <fullName evidence="7">Sugar kinase</fullName>
    </submittedName>
</protein>
<proteinExistence type="inferred from homology"/>
<keyword evidence="4 7" id="KW-0418">Kinase</keyword>
<evidence type="ECO:0000256" key="1">
    <source>
        <dbReference type="ARBA" id="ARBA00010688"/>
    </source>
</evidence>
<dbReference type="PROSITE" id="PS00584">
    <property type="entry name" value="PFKB_KINASES_2"/>
    <property type="match status" value="1"/>
</dbReference>
<comment type="similarity">
    <text evidence="1">Belongs to the carbohydrate kinase PfkB family.</text>
</comment>
<feature type="domain" description="Carbohydrate kinase PfkB" evidence="6">
    <location>
        <begin position="3"/>
        <end position="315"/>
    </location>
</feature>
<dbReference type="SUPFAM" id="SSF53613">
    <property type="entry name" value="Ribokinase-like"/>
    <property type="match status" value="1"/>
</dbReference>
<dbReference type="InterPro" id="IPR029056">
    <property type="entry name" value="Ribokinase-like"/>
</dbReference>
<dbReference type="Proteomes" id="UP000075621">
    <property type="component" value="Unassembled WGS sequence"/>
</dbReference>
<evidence type="ECO:0000313" key="7">
    <source>
        <dbReference type="EMBL" id="KYL31217.1"/>
    </source>
</evidence>
<dbReference type="Gene3D" id="3.40.1190.20">
    <property type="match status" value="1"/>
</dbReference>
<accession>A0ABR5VNG0</accession>
<reference evidence="7 8" key="1">
    <citation type="submission" date="2016-03" db="EMBL/GenBank/DDBJ databases">
        <authorList>
            <person name="Zhang H."/>
            <person name="Liu R."/>
            <person name="Wang M."/>
            <person name="Wang H."/>
            <person name="Wang L."/>
            <person name="Song L."/>
        </authorList>
    </citation>
    <scope>NUCLEOTIDE SEQUENCE [LARGE SCALE GENOMIC DNA]</scope>
    <source>
        <strain evidence="7 8">DSM 16098</strain>
    </source>
</reference>
<evidence type="ECO:0000259" key="6">
    <source>
        <dbReference type="Pfam" id="PF00294"/>
    </source>
</evidence>
<name>A0ABR5VNG0_9GAMM</name>
<evidence type="ECO:0000256" key="2">
    <source>
        <dbReference type="ARBA" id="ARBA00022679"/>
    </source>
</evidence>
<evidence type="ECO:0000313" key="8">
    <source>
        <dbReference type="Proteomes" id="UP000075621"/>
    </source>
</evidence>
<keyword evidence="3" id="KW-0547">Nucleotide-binding</keyword>
<evidence type="ECO:0000256" key="5">
    <source>
        <dbReference type="ARBA" id="ARBA00022840"/>
    </source>
</evidence>
<dbReference type="CDD" id="cd01167">
    <property type="entry name" value="bac_FRK"/>
    <property type="match status" value="1"/>
</dbReference>
<dbReference type="InterPro" id="IPR002173">
    <property type="entry name" value="Carboh/pur_kinase_PfkB_CS"/>
</dbReference>
<dbReference type="GO" id="GO:0016301">
    <property type="term" value="F:kinase activity"/>
    <property type="evidence" value="ECO:0007669"/>
    <property type="project" value="UniProtKB-KW"/>
</dbReference>
<dbReference type="PANTHER" id="PTHR43085">
    <property type="entry name" value="HEXOKINASE FAMILY MEMBER"/>
    <property type="match status" value="1"/>
</dbReference>
<keyword evidence="5" id="KW-0067">ATP-binding</keyword>
<comment type="caution">
    <text evidence="7">The sequence shown here is derived from an EMBL/GenBank/DDBJ whole genome shotgun (WGS) entry which is preliminary data.</text>
</comment>